<evidence type="ECO:0000256" key="1">
    <source>
        <dbReference type="SAM" id="MobiDB-lite"/>
    </source>
</evidence>
<evidence type="ECO:0000313" key="3">
    <source>
        <dbReference type="WBParaSite" id="PDA_v2.g2231.t1"/>
    </source>
</evidence>
<proteinExistence type="predicted"/>
<evidence type="ECO:0000313" key="2">
    <source>
        <dbReference type="Proteomes" id="UP000887578"/>
    </source>
</evidence>
<feature type="compositionally biased region" description="Polar residues" evidence="1">
    <location>
        <begin position="32"/>
        <end position="41"/>
    </location>
</feature>
<feature type="region of interest" description="Disordered" evidence="1">
    <location>
        <begin position="20"/>
        <end position="49"/>
    </location>
</feature>
<dbReference type="AlphaFoldDB" id="A0A914Q567"/>
<feature type="region of interest" description="Disordered" evidence="1">
    <location>
        <begin position="336"/>
        <end position="375"/>
    </location>
</feature>
<dbReference type="WBParaSite" id="PDA_v2.g2231.t1">
    <property type="protein sequence ID" value="PDA_v2.g2231.t1"/>
    <property type="gene ID" value="PDA_v2.g2231"/>
</dbReference>
<accession>A0A914Q567</accession>
<sequence>MLLCLDKLTFFRHFIMSSSDNPASGRDASGATIDSSSSPNESARADDENKFGEKRQALATLSHLALELCDSVVYDKERAAHGIVRKSNTRVNFFRNIFGVNEIACDIHLYHLEFLKVFTTGKYARKSYPFIDPERKAPDFTTLQNRQNQGKLLKAFLEKYPNVFGNDHYIFCYDYAATLYSLVELVSFDTSMFLTAQETNEAIGRHYKVTLSIKKPQDNAFNVVNSAYSKNFKNFHLALQGIAKTPNSTSTATTPIFATSSSFSDGTSLSGSDGTTGTYLPTSNIILSDLFCIDRTLASVTNNLEDMNVYDRQQKARDTKISIMPIVFDKNINVTKSSGESSTSTATTPTYATSSSSDGTTLSGSEGTTGTYHPKPNTVSQFVTPSNSVLKPGECVFYGRSLDSSLNEECGISTETVDKFFREMFERGNNANNFGWIKSAYTAERGQTNSLNGVDPEFRRHILGNKDSSRIIRIMSPVYFEFTISQQDLPDKVCKHFVIALFTQNPPRAYYLDPAHQTHVQNVAYNHVKSCVEHIWNVNLTQVPQDVSNPLVDKQGKNDYCAYHVMHLGKQIYNTGMPYIDPAFNIDQKKLEIDNQLKEYQSQRKAECETEREEFIDRLTNP</sequence>
<dbReference type="Proteomes" id="UP000887578">
    <property type="component" value="Unplaced"/>
</dbReference>
<name>A0A914Q567_9BILA</name>
<feature type="compositionally biased region" description="Low complexity" evidence="1">
    <location>
        <begin position="336"/>
        <end position="371"/>
    </location>
</feature>
<keyword evidence="2" id="KW-1185">Reference proteome</keyword>
<organism evidence="2 3">
    <name type="scientific">Panagrolaimus davidi</name>
    <dbReference type="NCBI Taxonomy" id="227884"/>
    <lineage>
        <taxon>Eukaryota</taxon>
        <taxon>Metazoa</taxon>
        <taxon>Ecdysozoa</taxon>
        <taxon>Nematoda</taxon>
        <taxon>Chromadorea</taxon>
        <taxon>Rhabditida</taxon>
        <taxon>Tylenchina</taxon>
        <taxon>Panagrolaimomorpha</taxon>
        <taxon>Panagrolaimoidea</taxon>
        <taxon>Panagrolaimidae</taxon>
        <taxon>Panagrolaimus</taxon>
    </lineage>
</organism>
<reference evidence="3" key="1">
    <citation type="submission" date="2022-11" db="UniProtKB">
        <authorList>
            <consortium name="WormBaseParasite"/>
        </authorList>
    </citation>
    <scope>IDENTIFICATION</scope>
</reference>
<protein>
    <submittedName>
        <fullName evidence="3">Uncharacterized protein</fullName>
    </submittedName>
</protein>